<sequence>MTGHVQFRSARLMAPLVLSGLVAVGAIASCGWALADPGAEAATGMVQRLFGNGFVVLIGVVGVWSLVFGVLQLWGFQSAPSGLFARLAGHTGPAPSVVTAQETSVSAGLFSERWDHLAAIRLAPLSYAIWVLPLLGFIGTVIGISDAIGDLGDVFADSAREEALASVLGALQFAFDTTFAGLVLVIPVMALTTAVSLKSDAARDAALAQNFGDGGDH</sequence>
<comment type="similarity">
    <text evidence="6">Belongs to the exbB/tolQ family.</text>
</comment>
<reference evidence="9 10" key="1">
    <citation type="submission" date="2022-01" db="EMBL/GenBank/DDBJ databases">
        <title>Octadecabacter sp. nov., isolated from a marine alga.</title>
        <authorList>
            <person name="Jin M.S."/>
            <person name="Kim H.M."/>
            <person name="Han D.M."/>
            <person name="Jung J.J."/>
            <person name="Jeon C.O."/>
        </authorList>
    </citation>
    <scope>NUCLEOTIDE SEQUENCE [LARGE SCALE GENOMIC DNA]</scope>
    <source>
        <strain evidence="9 10">G9-8</strain>
    </source>
</reference>
<dbReference type="Proteomes" id="UP001200557">
    <property type="component" value="Unassembled WGS sequence"/>
</dbReference>
<dbReference type="Pfam" id="PF01618">
    <property type="entry name" value="MotA_ExbB"/>
    <property type="match status" value="1"/>
</dbReference>
<name>A0ABS9CXU0_9RHOB</name>
<evidence type="ECO:0000256" key="5">
    <source>
        <dbReference type="ARBA" id="ARBA00023136"/>
    </source>
</evidence>
<feature type="domain" description="MotA/TolQ/ExbB proton channel" evidence="8">
    <location>
        <begin position="122"/>
        <end position="200"/>
    </location>
</feature>
<evidence type="ECO:0000256" key="2">
    <source>
        <dbReference type="ARBA" id="ARBA00022475"/>
    </source>
</evidence>
<keyword evidence="5 7" id="KW-0472">Membrane</keyword>
<evidence type="ECO:0000313" key="9">
    <source>
        <dbReference type="EMBL" id="MCF2872048.1"/>
    </source>
</evidence>
<dbReference type="EMBL" id="JAKGAQ010000003">
    <property type="protein sequence ID" value="MCF2872048.1"/>
    <property type="molecule type" value="Genomic_DNA"/>
</dbReference>
<evidence type="ECO:0000256" key="6">
    <source>
        <dbReference type="RuleBase" id="RU004057"/>
    </source>
</evidence>
<feature type="transmembrane region" description="Helical" evidence="7">
    <location>
        <begin position="122"/>
        <end position="144"/>
    </location>
</feature>
<gene>
    <name evidence="9" type="ORF">L0664_13315</name>
</gene>
<accession>A0ABS9CXU0</accession>
<organism evidence="9 10">
    <name type="scientific">Octadecabacter dasysiphoniae</name>
    <dbReference type="NCBI Taxonomy" id="2909341"/>
    <lineage>
        <taxon>Bacteria</taxon>
        <taxon>Pseudomonadati</taxon>
        <taxon>Pseudomonadota</taxon>
        <taxon>Alphaproteobacteria</taxon>
        <taxon>Rhodobacterales</taxon>
        <taxon>Roseobacteraceae</taxon>
        <taxon>Octadecabacter</taxon>
    </lineage>
</organism>
<keyword evidence="6" id="KW-0813">Transport</keyword>
<dbReference type="InterPro" id="IPR002898">
    <property type="entry name" value="MotA_ExbB_proton_chnl"/>
</dbReference>
<keyword evidence="4 7" id="KW-1133">Transmembrane helix</keyword>
<feature type="transmembrane region" description="Helical" evidence="7">
    <location>
        <begin position="12"/>
        <end position="34"/>
    </location>
</feature>
<dbReference type="RefSeq" id="WP_235226374.1">
    <property type="nucleotide sequence ID" value="NZ_JAKGAQ010000003.1"/>
</dbReference>
<evidence type="ECO:0000259" key="8">
    <source>
        <dbReference type="Pfam" id="PF01618"/>
    </source>
</evidence>
<feature type="transmembrane region" description="Helical" evidence="7">
    <location>
        <begin position="54"/>
        <end position="76"/>
    </location>
</feature>
<comment type="caution">
    <text evidence="9">The sequence shown here is derived from an EMBL/GenBank/DDBJ whole genome shotgun (WGS) entry which is preliminary data.</text>
</comment>
<comment type="subcellular location">
    <subcellularLocation>
        <location evidence="1">Cell membrane</location>
        <topology evidence="1">Multi-pass membrane protein</topology>
    </subcellularLocation>
    <subcellularLocation>
        <location evidence="6">Membrane</location>
        <topology evidence="6">Multi-pass membrane protein</topology>
    </subcellularLocation>
</comment>
<protein>
    <submittedName>
        <fullName evidence="9">MotA/TolQ/ExbB proton channel family protein</fullName>
    </submittedName>
</protein>
<keyword evidence="3 7" id="KW-0812">Transmembrane</keyword>
<feature type="transmembrane region" description="Helical" evidence="7">
    <location>
        <begin position="164"/>
        <end position="191"/>
    </location>
</feature>
<evidence type="ECO:0000256" key="7">
    <source>
        <dbReference type="SAM" id="Phobius"/>
    </source>
</evidence>
<keyword evidence="6" id="KW-0653">Protein transport</keyword>
<keyword evidence="2" id="KW-1003">Cell membrane</keyword>
<proteinExistence type="inferred from homology"/>
<evidence type="ECO:0000313" key="10">
    <source>
        <dbReference type="Proteomes" id="UP001200557"/>
    </source>
</evidence>
<evidence type="ECO:0000256" key="1">
    <source>
        <dbReference type="ARBA" id="ARBA00004651"/>
    </source>
</evidence>
<evidence type="ECO:0000256" key="3">
    <source>
        <dbReference type="ARBA" id="ARBA00022692"/>
    </source>
</evidence>
<evidence type="ECO:0000256" key="4">
    <source>
        <dbReference type="ARBA" id="ARBA00022989"/>
    </source>
</evidence>
<keyword evidence="10" id="KW-1185">Reference proteome</keyword>